<name>A0A210PKZ7_MIZYE</name>
<sequence>MFSSARATPEIGTRRLLKGGSTKFLLPETSDKLQFKKNVLIGYSDVSVAGSRALLGLNMRVEYEVLPVPQMSGCTPLCERSEAPGVKEQHFQPLQVLQCKYEEYSCVIINTIVPADKCQHVANKIIDLCIESKVKKVILLTTLKLDKIPDHQLKPLYESTFNTKPVTSKPALPPDTKICDPLLSTLIQMIQIEAIPCNCLTVPGHRAMAGKANIYDESQQAILTFHKVLKKWSHLDFSDDISLSLVYNSLEVEDQSAMSTLMYG</sequence>
<evidence type="ECO:0008006" key="3">
    <source>
        <dbReference type="Google" id="ProtNLM"/>
    </source>
</evidence>
<protein>
    <recommendedName>
        <fullName evidence="3">Proteasome assembly chaperone 1</fullName>
    </recommendedName>
</protein>
<comment type="caution">
    <text evidence="1">The sequence shown here is derived from an EMBL/GenBank/DDBJ whole genome shotgun (WGS) entry which is preliminary data.</text>
</comment>
<gene>
    <name evidence="1" type="ORF">KP79_PYT21321</name>
</gene>
<accession>A0A210PKZ7</accession>
<evidence type="ECO:0000313" key="2">
    <source>
        <dbReference type="Proteomes" id="UP000242188"/>
    </source>
</evidence>
<dbReference type="OrthoDB" id="9989228at2759"/>
<dbReference type="EMBL" id="NEDP02005594">
    <property type="protein sequence ID" value="OWF37162.1"/>
    <property type="molecule type" value="Genomic_DNA"/>
</dbReference>
<proteinExistence type="predicted"/>
<dbReference type="AlphaFoldDB" id="A0A210PKZ7"/>
<reference evidence="1 2" key="1">
    <citation type="journal article" date="2017" name="Nat. Ecol. Evol.">
        <title>Scallop genome provides insights into evolution of bilaterian karyotype and development.</title>
        <authorList>
            <person name="Wang S."/>
            <person name="Zhang J."/>
            <person name="Jiao W."/>
            <person name="Li J."/>
            <person name="Xun X."/>
            <person name="Sun Y."/>
            <person name="Guo X."/>
            <person name="Huan P."/>
            <person name="Dong B."/>
            <person name="Zhang L."/>
            <person name="Hu X."/>
            <person name="Sun X."/>
            <person name="Wang J."/>
            <person name="Zhao C."/>
            <person name="Wang Y."/>
            <person name="Wang D."/>
            <person name="Huang X."/>
            <person name="Wang R."/>
            <person name="Lv J."/>
            <person name="Li Y."/>
            <person name="Zhang Z."/>
            <person name="Liu B."/>
            <person name="Lu W."/>
            <person name="Hui Y."/>
            <person name="Liang J."/>
            <person name="Zhou Z."/>
            <person name="Hou R."/>
            <person name="Li X."/>
            <person name="Liu Y."/>
            <person name="Li H."/>
            <person name="Ning X."/>
            <person name="Lin Y."/>
            <person name="Zhao L."/>
            <person name="Xing Q."/>
            <person name="Dou J."/>
            <person name="Li Y."/>
            <person name="Mao J."/>
            <person name="Guo H."/>
            <person name="Dou H."/>
            <person name="Li T."/>
            <person name="Mu C."/>
            <person name="Jiang W."/>
            <person name="Fu Q."/>
            <person name="Fu X."/>
            <person name="Miao Y."/>
            <person name="Liu J."/>
            <person name="Yu Q."/>
            <person name="Li R."/>
            <person name="Liao H."/>
            <person name="Li X."/>
            <person name="Kong Y."/>
            <person name="Jiang Z."/>
            <person name="Chourrout D."/>
            <person name="Li R."/>
            <person name="Bao Z."/>
        </authorList>
    </citation>
    <scope>NUCLEOTIDE SEQUENCE [LARGE SCALE GENOMIC DNA]</scope>
    <source>
        <strain evidence="1 2">PY_sf001</strain>
    </source>
</reference>
<keyword evidence="2" id="KW-1185">Reference proteome</keyword>
<organism evidence="1 2">
    <name type="scientific">Mizuhopecten yessoensis</name>
    <name type="common">Japanese scallop</name>
    <name type="synonym">Patinopecten yessoensis</name>
    <dbReference type="NCBI Taxonomy" id="6573"/>
    <lineage>
        <taxon>Eukaryota</taxon>
        <taxon>Metazoa</taxon>
        <taxon>Spiralia</taxon>
        <taxon>Lophotrochozoa</taxon>
        <taxon>Mollusca</taxon>
        <taxon>Bivalvia</taxon>
        <taxon>Autobranchia</taxon>
        <taxon>Pteriomorphia</taxon>
        <taxon>Pectinida</taxon>
        <taxon>Pectinoidea</taxon>
        <taxon>Pectinidae</taxon>
        <taxon>Mizuhopecten</taxon>
    </lineage>
</organism>
<dbReference type="Proteomes" id="UP000242188">
    <property type="component" value="Unassembled WGS sequence"/>
</dbReference>
<evidence type="ECO:0000313" key="1">
    <source>
        <dbReference type="EMBL" id="OWF37162.1"/>
    </source>
</evidence>